<name>A0A059D0J9_EUCGR</name>
<feature type="compositionally biased region" description="Polar residues" evidence="1">
    <location>
        <begin position="12"/>
        <end position="26"/>
    </location>
</feature>
<dbReference type="EMBL" id="KK198754">
    <property type="protein sequence ID" value="KCW83755.1"/>
    <property type="molecule type" value="Genomic_DNA"/>
</dbReference>
<evidence type="ECO:0000256" key="1">
    <source>
        <dbReference type="SAM" id="MobiDB-lite"/>
    </source>
</evidence>
<dbReference type="InParanoid" id="A0A059D0J9"/>
<reference evidence="2" key="1">
    <citation type="submission" date="2013-07" db="EMBL/GenBank/DDBJ databases">
        <title>The genome of Eucalyptus grandis.</title>
        <authorList>
            <person name="Schmutz J."/>
            <person name="Hayes R."/>
            <person name="Myburg A."/>
            <person name="Tuskan G."/>
            <person name="Grattapaglia D."/>
            <person name="Rokhsar D.S."/>
        </authorList>
    </citation>
    <scope>NUCLEOTIDE SEQUENCE</scope>
    <source>
        <tissue evidence="2">Leaf extractions</tissue>
    </source>
</reference>
<accession>A0A059D0J9</accession>
<sequence length="175" mass="19902">MPAGETPRKPNSRNTTSHFLRNSCSKTPGHRPITETTSSLGILSEDKMLSDLSVSCKLASSKNRFFARKSGDWDGERPYLWKRFAREACFPCWDGERNRGFGPEQSPPTLPEKQRRPVWRNASNCSRGLIWSKEDGSAVRGYRAPGGALRREPPPRFRRRRSRCAASSIEKLQCF</sequence>
<evidence type="ECO:0000313" key="2">
    <source>
        <dbReference type="EMBL" id="KCW83755.1"/>
    </source>
</evidence>
<proteinExistence type="predicted"/>
<gene>
    <name evidence="2" type="ORF">EUGRSUZ_B00625</name>
</gene>
<dbReference type="AlphaFoldDB" id="A0A059D0J9"/>
<feature type="region of interest" description="Disordered" evidence="1">
    <location>
        <begin position="1"/>
        <end position="36"/>
    </location>
</feature>
<protein>
    <submittedName>
        <fullName evidence="2">Uncharacterized protein</fullName>
    </submittedName>
</protein>
<organism evidence="2">
    <name type="scientific">Eucalyptus grandis</name>
    <name type="common">Flooded gum</name>
    <dbReference type="NCBI Taxonomy" id="71139"/>
    <lineage>
        <taxon>Eukaryota</taxon>
        <taxon>Viridiplantae</taxon>
        <taxon>Streptophyta</taxon>
        <taxon>Embryophyta</taxon>
        <taxon>Tracheophyta</taxon>
        <taxon>Spermatophyta</taxon>
        <taxon>Magnoliopsida</taxon>
        <taxon>eudicotyledons</taxon>
        <taxon>Gunneridae</taxon>
        <taxon>Pentapetalae</taxon>
        <taxon>rosids</taxon>
        <taxon>malvids</taxon>
        <taxon>Myrtales</taxon>
        <taxon>Myrtaceae</taxon>
        <taxon>Myrtoideae</taxon>
        <taxon>Eucalypteae</taxon>
        <taxon>Eucalyptus</taxon>
    </lineage>
</organism>
<dbReference type="Gramene" id="KCW83755">
    <property type="protein sequence ID" value="KCW83755"/>
    <property type="gene ID" value="EUGRSUZ_B00625"/>
</dbReference>
<feature type="region of interest" description="Disordered" evidence="1">
    <location>
        <begin position="139"/>
        <end position="160"/>
    </location>
</feature>